<dbReference type="Pfam" id="PF11298">
    <property type="entry name" value="DUF3099"/>
    <property type="match status" value="1"/>
</dbReference>
<dbReference type="EMBL" id="AP017424">
    <property type="protein sequence ID" value="BAU84909.1"/>
    <property type="molecule type" value="Genomic_DNA"/>
</dbReference>
<dbReference type="KEGG" id="slau:SLA_4020"/>
<evidence type="ECO:0000256" key="1">
    <source>
        <dbReference type="SAM" id="MobiDB-lite"/>
    </source>
</evidence>
<dbReference type="AlphaFoldDB" id="A0A160P0N1"/>
<dbReference type="Proteomes" id="UP000217676">
    <property type="component" value="Chromosome"/>
</dbReference>
<gene>
    <name evidence="3" type="ORF">SLA_4020</name>
</gene>
<feature type="region of interest" description="Disordered" evidence="1">
    <location>
        <begin position="80"/>
        <end position="116"/>
    </location>
</feature>
<keyword evidence="2" id="KW-0472">Membrane</keyword>
<evidence type="ECO:0000313" key="3">
    <source>
        <dbReference type="EMBL" id="BAU84909.1"/>
    </source>
</evidence>
<organism evidence="3 4">
    <name type="scientific">Streptomyces laurentii</name>
    <dbReference type="NCBI Taxonomy" id="39478"/>
    <lineage>
        <taxon>Bacteria</taxon>
        <taxon>Bacillati</taxon>
        <taxon>Actinomycetota</taxon>
        <taxon>Actinomycetes</taxon>
        <taxon>Kitasatosporales</taxon>
        <taxon>Streptomycetaceae</taxon>
        <taxon>Streptomyces</taxon>
    </lineage>
</organism>
<evidence type="ECO:0000313" key="4">
    <source>
        <dbReference type="Proteomes" id="UP000217676"/>
    </source>
</evidence>
<accession>A0A160P0N1</accession>
<sequence>MARPFGLPATGRGARVRSYAEGVYARRRRVYFWMMGACMVLFVGAFAVVRLFSVPAAIAMCVVAMLIPPVAAMVANRRGPEDRWWDDPTGDKQSDEWWDELDGKKRPDRKDRDRDE</sequence>
<evidence type="ECO:0000256" key="2">
    <source>
        <dbReference type="SAM" id="Phobius"/>
    </source>
</evidence>
<keyword evidence="2" id="KW-0812">Transmembrane</keyword>
<name>A0A160P0N1_STRLU</name>
<keyword evidence="4" id="KW-1185">Reference proteome</keyword>
<reference evidence="3 4" key="1">
    <citation type="journal article" date="2016" name="Genome Announc.">
        <title>Complete Genome Sequence of Thiostrepton-Producing Streptomyces laurentii ATCC 31255.</title>
        <authorList>
            <person name="Doi K."/>
            <person name="Fujino Y."/>
            <person name="Nagayoshi Y."/>
            <person name="Ohshima T."/>
            <person name="Ogata S."/>
        </authorList>
    </citation>
    <scope>NUCLEOTIDE SEQUENCE [LARGE SCALE GENOMIC DNA]</scope>
    <source>
        <strain evidence="3 4">ATCC 31255</strain>
    </source>
</reference>
<protein>
    <submittedName>
        <fullName evidence="3">Integral membrane protein</fullName>
    </submittedName>
</protein>
<feature type="transmembrane region" description="Helical" evidence="2">
    <location>
        <begin position="55"/>
        <end position="75"/>
    </location>
</feature>
<proteinExistence type="predicted"/>
<keyword evidence="2" id="KW-1133">Transmembrane helix</keyword>
<dbReference type="InterPro" id="IPR021449">
    <property type="entry name" value="DUF3099"/>
</dbReference>
<feature type="transmembrane region" description="Helical" evidence="2">
    <location>
        <begin position="30"/>
        <end position="49"/>
    </location>
</feature>